<comment type="function">
    <text evidence="3 13">Endonuclease that specifically degrades the RNA of RNA-DNA hybrids.</text>
</comment>
<dbReference type="PROSITE" id="PS51975">
    <property type="entry name" value="RNASE_H_2"/>
    <property type="match status" value="1"/>
</dbReference>
<dbReference type="Proteomes" id="UP000231252">
    <property type="component" value="Unassembled WGS sequence"/>
</dbReference>
<dbReference type="EMBL" id="PEYU01000053">
    <property type="protein sequence ID" value="PIS22367.1"/>
    <property type="molecule type" value="Genomic_DNA"/>
</dbReference>
<dbReference type="CDD" id="cd07182">
    <property type="entry name" value="RNase_HII_bacteria_HII_like"/>
    <property type="match status" value="1"/>
</dbReference>
<evidence type="ECO:0000256" key="10">
    <source>
        <dbReference type="ARBA" id="ARBA00022801"/>
    </source>
</evidence>
<proteinExistence type="inferred from homology"/>
<feature type="binding site" evidence="12">
    <location>
        <position position="31"/>
    </location>
    <ligand>
        <name>a divalent metal cation</name>
        <dbReference type="ChEBI" id="CHEBI:60240"/>
    </ligand>
</feature>
<evidence type="ECO:0000256" key="7">
    <source>
        <dbReference type="ARBA" id="ARBA00022722"/>
    </source>
</evidence>
<feature type="binding site" evidence="12">
    <location>
        <position position="146"/>
    </location>
    <ligand>
        <name>a divalent metal cation</name>
        <dbReference type="ChEBI" id="CHEBI:60240"/>
    </ligand>
</feature>
<reference evidence="16" key="1">
    <citation type="submission" date="2017-09" db="EMBL/GenBank/DDBJ databases">
        <title>Depth-based differentiation of microbial function through sediment-hosted aquifers and enrichment of novel symbionts in the deep terrestrial subsurface.</title>
        <authorList>
            <person name="Probst A.J."/>
            <person name="Ladd B."/>
            <person name="Jarett J.K."/>
            <person name="Geller-Mcgrath D.E."/>
            <person name="Sieber C.M.K."/>
            <person name="Emerson J.B."/>
            <person name="Anantharaman K."/>
            <person name="Thomas B.C."/>
            <person name="Malmstrom R."/>
            <person name="Stieglmeier M."/>
            <person name="Klingl A."/>
            <person name="Woyke T."/>
            <person name="Ryan C.M."/>
            <person name="Banfield J.F."/>
        </authorList>
    </citation>
    <scope>NUCLEOTIDE SEQUENCE [LARGE SCALE GENOMIC DNA]</scope>
</reference>
<evidence type="ECO:0000256" key="11">
    <source>
        <dbReference type="ARBA" id="ARBA00023211"/>
    </source>
</evidence>
<comment type="subcellular location">
    <subcellularLocation>
        <location evidence="4">Cytoplasm</location>
    </subcellularLocation>
</comment>
<dbReference type="GO" id="GO:0004523">
    <property type="term" value="F:RNA-DNA hybrid ribonuclease activity"/>
    <property type="evidence" value="ECO:0007669"/>
    <property type="project" value="UniProtKB-UniRule"/>
</dbReference>
<evidence type="ECO:0000256" key="9">
    <source>
        <dbReference type="ARBA" id="ARBA00022759"/>
    </source>
</evidence>
<dbReference type="GO" id="GO:0005737">
    <property type="term" value="C:cytoplasm"/>
    <property type="evidence" value="ECO:0007669"/>
    <property type="project" value="UniProtKB-SubCell"/>
</dbReference>
<comment type="caution">
    <text evidence="15">The sequence shown here is derived from an EMBL/GenBank/DDBJ whole genome shotgun (WGS) entry which is preliminary data.</text>
</comment>
<keyword evidence="6" id="KW-0963">Cytoplasm</keyword>
<evidence type="ECO:0000256" key="4">
    <source>
        <dbReference type="ARBA" id="ARBA00004496"/>
    </source>
</evidence>
<evidence type="ECO:0000256" key="8">
    <source>
        <dbReference type="ARBA" id="ARBA00022723"/>
    </source>
</evidence>
<dbReference type="GO" id="GO:0006298">
    <property type="term" value="P:mismatch repair"/>
    <property type="evidence" value="ECO:0007669"/>
    <property type="project" value="TreeGrafter"/>
</dbReference>
<dbReference type="PANTHER" id="PTHR10954:SF18">
    <property type="entry name" value="RIBONUCLEASE HII"/>
    <property type="match status" value="1"/>
</dbReference>
<comment type="cofactor">
    <cofactor evidence="2">
        <name>Mg(2+)</name>
        <dbReference type="ChEBI" id="CHEBI:18420"/>
    </cofactor>
</comment>
<evidence type="ECO:0000256" key="5">
    <source>
        <dbReference type="ARBA" id="ARBA00007383"/>
    </source>
</evidence>
<dbReference type="GO" id="GO:0032299">
    <property type="term" value="C:ribonuclease H2 complex"/>
    <property type="evidence" value="ECO:0007669"/>
    <property type="project" value="TreeGrafter"/>
</dbReference>
<feature type="binding site" evidence="12">
    <location>
        <position position="30"/>
    </location>
    <ligand>
        <name>a divalent metal cation</name>
        <dbReference type="ChEBI" id="CHEBI:60240"/>
    </ligand>
</feature>
<keyword evidence="7 12" id="KW-0540">Nuclease</keyword>
<dbReference type="EC" id="3.1.26.4" evidence="13"/>
<dbReference type="Gene3D" id="3.30.420.10">
    <property type="entry name" value="Ribonuclease H-like superfamily/Ribonuclease H"/>
    <property type="match status" value="1"/>
</dbReference>
<dbReference type="NCBIfam" id="NF000595">
    <property type="entry name" value="PRK00015.1-3"/>
    <property type="match status" value="1"/>
</dbReference>
<dbReference type="GO" id="GO:0003723">
    <property type="term" value="F:RNA binding"/>
    <property type="evidence" value="ECO:0007669"/>
    <property type="project" value="UniProtKB-UniRule"/>
</dbReference>
<protein>
    <recommendedName>
        <fullName evidence="13">Ribonuclease</fullName>
        <ecNumber evidence="13">3.1.26.4</ecNumber>
    </recommendedName>
</protein>
<evidence type="ECO:0000313" key="15">
    <source>
        <dbReference type="EMBL" id="PIS22367.1"/>
    </source>
</evidence>
<feature type="domain" description="RNase H type-2" evidence="14">
    <location>
        <begin position="24"/>
        <end position="221"/>
    </location>
</feature>
<sequence>MQNICNPNLNNLQYEEFLWRKGIELIAGVDEVGRGALAGPMVVGAVILKADDLRKHTNEPSRTNIRDRLFCKQNNDIYSQIKDSKLLSPKKREVLSAFILQNCLCYSVFQVSAQEIDTYGISACTQKAFFGAIKALKIAPEHILTDAFPIKAFPSAIQTNIIAGDRASLTISAASIVAKIFRDNLMYDLGKQMNYINYGFAQHKGYGTKLHMERIKQYGVS</sequence>
<evidence type="ECO:0000259" key="14">
    <source>
        <dbReference type="PROSITE" id="PS51975"/>
    </source>
</evidence>
<dbReference type="PANTHER" id="PTHR10954">
    <property type="entry name" value="RIBONUCLEASE H2 SUBUNIT A"/>
    <property type="match status" value="1"/>
</dbReference>
<evidence type="ECO:0000256" key="6">
    <source>
        <dbReference type="ARBA" id="ARBA00022490"/>
    </source>
</evidence>
<dbReference type="GO" id="GO:0043137">
    <property type="term" value="P:DNA replication, removal of RNA primer"/>
    <property type="evidence" value="ECO:0007669"/>
    <property type="project" value="TreeGrafter"/>
</dbReference>
<feature type="non-terminal residue" evidence="15">
    <location>
        <position position="221"/>
    </location>
</feature>
<dbReference type="InterPro" id="IPR012337">
    <property type="entry name" value="RNaseH-like_sf"/>
</dbReference>
<accession>A0A2H0XBP2</accession>
<evidence type="ECO:0000256" key="13">
    <source>
        <dbReference type="RuleBase" id="RU003515"/>
    </source>
</evidence>
<comment type="catalytic activity">
    <reaction evidence="1 12 13">
        <text>Endonucleolytic cleavage to 5'-phosphomonoester.</text>
        <dbReference type="EC" id="3.1.26.4"/>
    </reaction>
</comment>
<evidence type="ECO:0000256" key="3">
    <source>
        <dbReference type="ARBA" id="ARBA00004065"/>
    </source>
</evidence>
<keyword evidence="8 12" id="KW-0479">Metal-binding</keyword>
<dbReference type="Pfam" id="PF01351">
    <property type="entry name" value="RNase_HII"/>
    <property type="match status" value="2"/>
</dbReference>
<keyword evidence="10 12" id="KW-0378">Hydrolase</keyword>
<gene>
    <name evidence="15" type="ORF">COT50_02350</name>
</gene>
<dbReference type="InterPro" id="IPR024567">
    <property type="entry name" value="RNase_HII/HIII_dom"/>
</dbReference>
<dbReference type="SUPFAM" id="SSF53098">
    <property type="entry name" value="Ribonuclease H-like"/>
    <property type="match status" value="1"/>
</dbReference>
<evidence type="ECO:0000256" key="2">
    <source>
        <dbReference type="ARBA" id="ARBA00001946"/>
    </source>
</evidence>
<dbReference type="InterPro" id="IPR036397">
    <property type="entry name" value="RNaseH_sf"/>
</dbReference>
<comment type="similarity">
    <text evidence="5 13">Belongs to the RNase HII family.</text>
</comment>
<evidence type="ECO:0000313" key="16">
    <source>
        <dbReference type="Proteomes" id="UP000231252"/>
    </source>
</evidence>
<evidence type="ECO:0000256" key="12">
    <source>
        <dbReference type="PROSITE-ProRule" id="PRU01319"/>
    </source>
</evidence>
<name>A0A2H0XBP2_UNCKA</name>
<dbReference type="GO" id="GO:0046872">
    <property type="term" value="F:metal ion binding"/>
    <property type="evidence" value="ECO:0007669"/>
    <property type="project" value="UniProtKB-KW"/>
</dbReference>
<comment type="cofactor">
    <cofactor evidence="12">
        <name>Mn(2+)</name>
        <dbReference type="ChEBI" id="CHEBI:29035"/>
    </cofactor>
    <cofactor evidence="12">
        <name>Mg(2+)</name>
        <dbReference type="ChEBI" id="CHEBI:18420"/>
    </cofactor>
    <text evidence="12">Manganese or magnesium. Binds 1 divalent metal ion per monomer in the absence of substrate. May bind a second metal ion after substrate binding.</text>
</comment>
<dbReference type="AlphaFoldDB" id="A0A2H0XBP2"/>
<evidence type="ECO:0000256" key="1">
    <source>
        <dbReference type="ARBA" id="ARBA00000077"/>
    </source>
</evidence>
<keyword evidence="11" id="KW-0464">Manganese</keyword>
<dbReference type="InterPro" id="IPR022898">
    <property type="entry name" value="RNase_HII"/>
</dbReference>
<dbReference type="InterPro" id="IPR001352">
    <property type="entry name" value="RNase_HII/HIII"/>
</dbReference>
<organism evidence="15 16">
    <name type="scientific">candidate division WWE3 bacterium CG08_land_8_20_14_0_20_41_10</name>
    <dbReference type="NCBI Taxonomy" id="1975085"/>
    <lineage>
        <taxon>Bacteria</taxon>
        <taxon>Katanobacteria</taxon>
    </lineage>
</organism>
<keyword evidence="9 12" id="KW-0255">Endonuclease</keyword>